<dbReference type="InterPro" id="IPR002885">
    <property type="entry name" value="PPR_rpt"/>
</dbReference>
<dbReference type="PANTHER" id="PTHR47934">
    <property type="entry name" value="PENTATRICOPEPTIDE REPEAT-CONTAINING PROTEIN PET309, MITOCHONDRIAL"/>
    <property type="match status" value="1"/>
</dbReference>
<dbReference type="GO" id="GO:0007005">
    <property type="term" value="P:mitochondrion organization"/>
    <property type="evidence" value="ECO:0007669"/>
    <property type="project" value="TreeGrafter"/>
</dbReference>
<dbReference type="NCBIfam" id="TIGR00756">
    <property type="entry name" value="PPR"/>
    <property type="match status" value="2"/>
</dbReference>
<protein>
    <recommendedName>
        <fullName evidence="4">Pentacotripeptide-repeat region of PRORP domain-containing protein</fullName>
    </recommendedName>
</protein>
<evidence type="ECO:0000313" key="2">
    <source>
        <dbReference type="EMBL" id="KEY70339.1"/>
    </source>
</evidence>
<dbReference type="EMBL" id="KL648449">
    <property type="protein sequence ID" value="KEY70339.1"/>
    <property type="molecule type" value="Genomic_DNA"/>
</dbReference>
<organism evidence="2 3">
    <name type="scientific">Stachybotrys chartarum (strain CBS 109288 / IBT 7711)</name>
    <name type="common">Toxic black mold</name>
    <name type="synonym">Stilbospora chartarum</name>
    <dbReference type="NCBI Taxonomy" id="1280523"/>
    <lineage>
        <taxon>Eukaryota</taxon>
        <taxon>Fungi</taxon>
        <taxon>Dikarya</taxon>
        <taxon>Ascomycota</taxon>
        <taxon>Pezizomycotina</taxon>
        <taxon>Sordariomycetes</taxon>
        <taxon>Hypocreomycetidae</taxon>
        <taxon>Hypocreales</taxon>
        <taxon>Stachybotryaceae</taxon>
        <taxon>Stachybotrys</taxon>
    </lineage>
</organism>
<dbReference type="GO" id="GO:0003729">
    <property type="term" value="F:mRNA binding"/>
    <property type="evidence" value="ECO:0007669"/>
    <property type="project" value="TreeGrafter"/>
</dbReference>
<evidence type="ECO:0000256" key="1">
    <source>
        <dbReference type="PROSITE-ProRule" id="PRU00708"/>
    </source>
</evidence>
<dbReference type="PANTHER" id="PTHR47934:SF6">
    <property type="entry name" value="MITOCHONDRIAL GROUP I INTRON SPLICING FACTOR CCM1-RELATED"/>
    <property type="match status" value="1"/>
</dbReference>
<proteinExistence type="predicted"/>
<gene>
    <name evidence="2" type="ORF">S7711_06813</name>
</gene>
<dbReference type="AlphaFoldDB" id="A0A084AYG0"/>
<dbReference type="GO" id="GO:0006396">
    <property type="term" value="P:RNA processing"/>
    <property type="evidence" value="ECO:0007669"/>
    <property type="project" value="TreeGrafter"/>
</dbReference>
<keyword evidence="3" id="KW-1185">Reference proteome</keyword>
<evidence type="ECO:0000313" key="3">
    <source>
        <dbReference type="Proteomes" id="UP000028045"/>
    </source>
</evidence>
<dbReference type="HOGENOM" id="CLU_012630_1_1_1"/>
<dbReference type="InterPro" id="IPR011990">
    <property type="entry name" value="TPR-like_helical_dom_sf"/>
</dbReference>
<feature type="repeat" description="PPR" evidence="1">
    <location>
        <begin position="303"/>
        <end position="337"/>
    </location>
</feature>
<reference evidence="2 3" key="1">
    <citation type="journal article" date="2014" name="BMC Genomics">
        <title>Comparative genome sequencing reveals chemotype-specific gene clusters in the toxigenic black mold Stachybotrys.</title>
        <authorList>
            <person name="Semeiks J."/>
            <person name="Borek D."/>
            <person name="Otwinowski Z."/>
            <person name="Grishin N.V."/>
        </authorList>
    </citation>
    <scope>NUCLEOTIDE SEQUENCE [LARGE SCALE GENOMIC DNA]</scope>
    <source>
        <strain evidence="3">CBS 109288 / IBT 7711</strain>
    </source>
</reference>
<dbReference type="Proteomes" id="UP000028045">
    <property type="component" value="Unassembled WGS sequence"/>
</dbReference>
<evidence type="ECO:0008006" key="4">
    <source>
        <dbReference type="Google" id="ProtNLM"/>
    </source>
</evidence>
<sequence>MKVPRRVDGSVCGAVLSKPSSTGSKLPAATGRCFSASRDVAHRPLRSRPGESFSCDRSSLWILSTFLPTVNARRPGRTSHAQDAYTRLDYSTASAAAVASKASVGMPAPKAILNQDRSQLLSMIDAAGEGTVQEHLDYYKDPYRRGYAQPDGPKLRVSESKKDVAYPTKDLVPTPDDALQQLIARLCMTIGQRIRHPGRFALDPVYKLYMQLPQPRMLLLTGHWRHRLMKVMGLPPKRDMESMLRYFALVADVKNAGLTLRRTHWNFALAFATKYVSQISQRELQSVLLLWREMEKESKVSGDDVTFNILFDAAAKAGNFTLAEMIYHEMESRGIEFSRYHHVSLIYYFGLRLDSGGIRAAYKEMVNAGEMVDTVALNCVISGLLRCGEEDSAEQTYEKMKSRHALAVDMPERDYTMNKITSRVLMMFAKVGKQHPQLKKSFQQNVQLTPDLRTYKLFAEHYAIKVGNLKKVAQFLDEMKHLRIPLHPTIFLALFKGFFTHGGPAGSDWSRQRLEGVLSALYQASDEHGKNFRIDRWVVIWALRAVKVCADNTAVMATFEALSQRWDIPEDRHSFLESILDNIINERDMKSPHGQWGGLAHRKQKKDGSRL</sequence>
<feature type="repeat" description="PPR" evidence="1">
    <location>
        <begin position="373"/>
        <end position="407"/>
    </location>
</feature>
<dbReference type="InterPro" id="IPR051114">
    <property type="entry name" value="Mito_RNA_Proc_CCM1"/>
</dbReference>
<dbReference type="Gene3D" id="1.25.40.10">
    <property type="entry name" value="Tetratricopeptide repeat domain"/>
    <property type="match status" value="1"/>
</dbReference>
<name>A0A084AYG0_STACB</name>
<dbReference type="Pfam" id="PF01535">
    <property type="entry name" value="PPR"/>
    <property type="match status" value="2"/>
</dbReference>
<dbReference type="OrthoDB" id="1908178at2759"/>
<accession>A0A084AYG0</accession>
<dbReference type="GO" id="GO:0005739">
    <property type="term" value="C:mitochondrion"/>
    <property type="evidence" value="ECO:0007669"/>
    <property type="project" value="TreeGrafter"/>
</dbReference>
<dbReference type="PROSITE" id="PS51375">
    <property type="entry name" value="PPR"/>
    <property type="match status" value="2"/>
</dbReference>